<keyword evidence="3" id="KW-1185">Reference proteome</keyword>
<dbReference type="AlphaFoldDB" id="A0A223S6A4"/>
<keyword evidence="1" id="KW-0472">Membrane</keyword>
<accession>A0A223S6A4</accession>
<evidence type="ECO:0000313" key="2">
    <source>
        <dbReference type="EMBL" id="ASU83673.1"/>
    </source>
</evidence>
<evidence type="ECO:0000256" key="1">
    <source>
        <dbReference type="SAM" id="Phobius"/>
    </source>
</evidence>
<dbReference type="EMBL" id="CP022753">
    <property type="protein sequence ID" value="ASU83673.1"/>
    <property type="molecule type" value="Genomic_DNA"/>
</dbReference>
<keyword evidence="1" id="KW-1133">Transmembrane helix</keyword>
<feature type="transmembrane region" description="Helical" evidence="1">
    <location>
        <begin position="133"/>
        <end position="162"/>
    </location>
</feature>
<reference evidence="2 3" key="1">
    <citation type="submission" date="2017-08" db="EMBL/GenBank/DDBJ databases">
        <title>The complete genome sequence of Nocardiopsis gilva YIM 90087.</title>
        <authorList>
            <person name="Yin M."/>
            <person name="Tang S."/>
        </authorList>
    </citation>
    <scope>NUCLEOTIDE SEQUENCE [LARGE SCALE GENOMIC DNA]</scope>
    <source>
        <strain evidence="2 3">YIM 90087</strain>
    </source>
</reference>
<keyword evidence="1" id="KW-0812">Transmembrane</keyword>
<sequence>MADLAAHAATEALSPAVVVCLIIVATTLHSTSTLAEAALWACVVLLFGVVFPMSFVYYGIRRGWWNDRHVNTRARRRWPFAVCLASVAIGTLVILSAGGPKAMAVLGSAMGATLAVLWAITDRGKWKVSVHTVVAVVGAGILTLLHGVAAAVIAWPLAAVVAWSRIHLRDHTPAQVAVGALIGVTAMAAFALPR</sequence>
<dbReference type="Proteomes" id="UP000215005">
    <property type="component" value="Chromosome"/>
</dbReference>
<proteinExistence type="predicted"/>
<organism evidence="2 3">
    <name type="scientific">Nocardiopsis gilva YIM 90087</name>
    <dbReference type="NCBI Taxonomy" id="1235441"/>
    <lineage>
        <taxon>Bacteria</taxon>
        <taxon>Bacillati</taxon>
        <taxon>Actinomycetota</taxon>
        <taxon>Actinomycetes</taxon>
        <taxon>Streptosporangiales</taxon>
        <taxon>Nocardiopsidaceae</taxon>
        <taxon>Nocardiopsis</taxon>
    </lineage>
</organism>
<name>A0A223S6A4_9ACTN</name>
<feature type="transmembrane region" description="Helical" evidence="1">
    <location>
        <begin position="12"/>
        <end position="31"/>
    </location>
</feature>
<feature type="transmembrane region" description="Helical" evidence="1">
    <location>
        <begin position="78"/>
        <end position="97"/>
    </location>
</feature>
<dbReference type="Gene3D" id="1.20.144.10">
    <property type="entry name" value="Phosphatidic acid phosphatase type 2/haloperoxidase"/>
    <property type="match status" value="1"/>
</dbReference>
<gene>
    <name evidence="2" type="ORF">CDO52_13515</name>
</gene>
<dbReference type="OrthoDB" id="4935320at2"/>
<dbReference type="KEGG" id="ngv:CDO52_13515"/>
<dbReference type="SUPFAM" id="SSF48317">
    <property type="entry name" value="Acid phosphatase/Vanadium-dependent haloperoxidase"/>
    <property type="match status" value="1"/>
</dbReference>
<evidence type="ECO:0000313" key="3">
    <source>
        <dbReference type="Proteomes" id="UP000215005"/>
    </source>
</evidence>
<evidence type="ECO:0008006" key="4">
    <source>
        <dbReference type="Google" id="ProtNLM"/>
    </source>
</evidence>
<feature type="transmembrane region" description="Helical" evidence="1">
    <location>
        <begin position="37"/>
        <end position="58"/>
    </location>
</feature>
<feature type="transmembrane region" description="Helical" evidence="1">
    <location>
        <begin position="103"/>
        <end position="121"/>
    </location>
</feature>
<feature type="transmembrane region" description="Helical" evidence="1">
    <location>
        <begin position="174"/>
        <end position="192"/>
    </location>
</feature>
<dbReference type="RefSeq" id="WP_017616699.1">
    <property type="nucleotide sequence ID" value="NZ_ANBG01000016.1"/>
</dbReference>
<dbReference type="InterPro" id="IPR036938">
    <property type="entry name" value="PAP2/HPO_sf"/>
</dbReference>
<protein>
    <recommendedName>
        <fullName evidence="4">Phosphoesterase PA-phosphatase</fullName>
    </recommendedName>
</protein>